<dbReference type="InterPro" id="IPR030678">
    <property type="entry name" value="Peptide/Ni-bd"/>
</dbReference>
<dbReference type="RefSeq" id="WP_137635136.1">
    <property type="nucleotide sequence ID" value="NZ_BJDL01000018.1"/>
</dbReference>
<evidence type="ECO:0000256" key="3">
    <source>
        <dbReference type="ARBA" id="ARBA00022448"/>
    </source>
</evidence>
<dbReference type="PANTHER" id="PTHR30290">
    <property type="entry name" value="PERIPLASMIC BINDING COMPONENT OF ABC TRANSPORTER"/>
    <property type="match status" value="1"/>
</dbReference>
<evidence type="ECO:0000313" key="8">
    <source>
        <dbReference type="Proteomes" id="UP001597188"/>
    </source>
</evidence>
<feature type="signal peptide" evidence="5">
    <location>
        <begin position="1"/>
        <end position="20"/>
    </location>
</feature>
<feature type="chain" id="PRO_5045143451" evidence="5">
    <location>
        <begin position="21"/>
        <end position="548"/>
    </location>
</feature>
<evidence type="ECO:0000313" key="7">
    <source>
        <dbReference type="EMBL" id="MFD1420677.1"/>
    </source>
</evidence>
<feature type="domain" description="Solute-binding protein family 5" evidence="6">
    <location>
        <begin position="76"/>
        <end position="465"/>
    </location>
</feature>
<keyword evidence="3" id="KW-0813">Transport</keyword>
<evidence type="ECO:0000259" key="6">
    <source>
        <dbReference type="Pfam" id="PF00496"/>
    </source>
</evidence>
<comment type="subcellular location">
    <subcellularLocation>
        <location evidence="1">Cell envelope</location>
    </subcellularLocation>
</comment>
<dbReference type="PANTHER" id="PTHR30290:SF10">
    <property type="entry name" value="PERIPLASMIC OLIGOPEPTIDE-BINDING PROTEIN-RELATED"/>
    <property type="match status" value="1"/>
</dbReference>
<evidence type="ECO:0000256" key="1">
    <source>
        <dbReference type="ARBA" id="ARBA00004196"/>
    </source>
</evidence>
<gene>
    <name evidence="7" type="ORF">ACFQ5L_06895</name>
</gene>
<keyword evidence="8" id="KW-1185">Reference proteome</keyword>
<dbReference type="CDD" id="cd08504">
    <property type="entry name" value="PBP2_OppA"/>
    <property type="match status" value="1"/>
</dbReference>
<evidence type="ECO:0000256" key="5">
    <source>
        <dbReference type="SAM" id="SignalP"/>
    </source>
</evidence>
<dbReference type="PROSITE" id="PS51257">
    <property type="entry name" value="PROKAR_LIPOPROTEIN"/>
    <property type="match status" value="1"/>
</dbReference>
<dbReference type="Gene3D" id="3.10.105.10">
    <property type="entry name" value="Dipeptide-binding Protein, Domain 3"/>
    <property type="match status" value="1"/>
</dbReference>
<dbReference type="InterPro" id="IPR000914">
    <property type="entry name" value="SBP_5_dom"/>
</dbReference>
<dbReference type="SUPFAM" id="SSF53850">
    <property type="entry name" value="Periplasmic binding protein-like II"/>
    <property type="match status" value="1"/>
</dbReference>
<dbReference type="Gene3D" id="3.90.76.10">
    <property type="entry name" value="Dipeptide-binding Protein, Domain 1"/>
    <property type="match status" value="1"/>
</dbReference>
<comment type="similarity">
    <text evidence="2">Belongs to the bacterial solute-binding protein 5 family.</text>
</comment>
<dbReference type="Proteomes" id="UP001597188">
    <property type="component" value="Unassembled WGS sequence"/>
</dbReference>
<dbReference type="InterPro" id="IPR039424">
    <property type="entry name" value="SBP_5"/>
</dbReference>
<protein>
    <submittedName>
        <fullName evidence="7">Peptide ABC transporter substrate-binding protein</fullName>
    </submittedName>
</protein>
<keyword evidence="4 5" id="KW-0732">Signal</keyword>
<reference evidence="8" key="1">
    <citation type="journal article" date="2019" name="Int. J. Syst. Evol. Microbiol.">
        <title>The Global Catalogue of Microorganisms (GCM) 10K type strain sequencing project: providing services to taxonomists for standard genome sequencing and annotation.</title>
        <authorList>
            <consortium name="The Broad Institute Genomics Platform"/>
            <consortium name="The Broad Institute Genome Sequencing Center for Infectious Disease"/>
            <person name="Wu L."/>
            <person name="Ma J."/>
        </authorList>
    </citation>
    <scope>NUCLEOTIDE SEQUENCE [LARGE SCALE GENOMIC DNA]</scope>
    <source>
        <strain evidence="8">CCM 8931</strain>
    </source>
</reference>
<dbReference type="EMBL" id="JBHTOJ010000015">
    <property type="protein sequence ID" value="MFD1420677.1"/>
    <property type="molecule type" value="Genomic_DNA"/>
</dbReference>
<accession>A0ABW4C1J1</accession>
<name>A0ABW4C1J1_9LACO</name>
<proteinExistence type="inferred from homology"/>
<sequence>MKKQWLIGSALAATSFLLVACGNNTKTSNSNAQQKMNLSVVSEIATMDPSHASDTTSMQQLENTGEGFLQLGKDSKIENELATKIQESKDGKTYTFTLRHDGKWNDGAKLTARDFVYGWQRTINPKTASEYAYLYSGIQNADAIMNNKKNYQSLGIKAVGKYKVVVTLDHPISYFKLLMAMPVFYPQQKSAVDKFGKKYGTSSKYIASNGPFVLKGWNGTNNTWKLVKNQNYWDKKHVKLSSVGFQVVKSPTTSFNLYQTGKLDQTQLFDQQVANKKHASDFVLEKNASMLYLQMNMKAQNATLRKAYNNINIRKALSLALNRKQLVNKVLADGSLAPKGFVTEGLSKNPTTGEDFAKESAVKTSVSYNLTEARKYWKKGLAEIGVKKLSMNLLSDDTDTTKQVAEYVQGQWKKLDGLNVTLSNVPAKTRIDRSSKGNFQVVISGWGADFSDPVTFLNLYDKGNSGNAGNWNNATYDKLLTNINGVDSTNPTKRWQDMVKAEKVLMTEQAAIPLYQKSNAFLRSKKIKGLITNSAGPAHNYKFVSMSK</sequence>
<dbReference type="PIRSF" id="PIRSF002741">
    <property type="entry name" value="MppA"/>
    <property type="match status" value="1"/>
</dbReference>
<organism evidence="7 8">
    <name type="scientific">Lactiplantibacillus songbeiensis</name>
    <dbReference type="NCBI Taxonomy" id="2559920"/>
    <lineage>
        <taxon>Bacteria</taxon>
        <taxon>Bacillati</taxon>
        <taxon>Bacillota</taxon>
        <taxon>Bacilli</taxon>
        <taxon>Lactobacillales</taxon>
        <taxon>Lactobacillaceae</taxon>
        <taxon>Lactiplantibacillus</taxon>
    </lineage>
</organism>
<comment type="caution">
    <text evidence="7">The sequence shown here is derived from an EMBL/GenBank/DDBJ whole genome shotgun (WGS) entry which is preliminary data.</text>
</comment>
<evidence type="ECO:0000256" key="4">
    <source>
        <dbReference type="ARBA" id="ARBA00022729"/>
    </source>
</evidence>
<dbReference type="Gene3D" id="3.40.190.10">
    <property type="entry name" value="Periplasmic binding protein-like II"/>
    <property type="match status" value="1"/>
</dbReference>
<evidence type="ECO:0000256" key="2">
    <source>
        <dbReference type="ARBA" id="ARBA00005695"/>
    </source>
</evidence>
<dbReference type="Pfam" id="PF00496">
    <property type="entry name" value="SBP_bac_5"/>
    <property type="match status" value="1"/>
</dbReference>